<organism evidence="1 2">
    <name type="scientific">Champsocephalus esox</name>
    <name type="common">pike icefish</name>
    <dbReference type="NCBI Taxonomy" id="159716"/>
    <lineage>
        <taxon>Eukaryota</taxon>
        <taxon>Metazoa</taxon>
        <taxon>Chordata</taxon>
        <taxon>Craniata</taxon>
        <taxon>Vertebrata</taxon>
        <taxon>Euteleostomi</taxon>
        <taxon>Actinopterygii</taxon>
        <taxon>Neopterygii</taxon>
        <taxon>Teleostei</taxon>
        <taxon>Neoteleostei</taxon>
        <taxon>Acanthomorphata</taxon>
        <taxon>Eupercaria</taxon>
        <taxon>Perciformes</taxon>
        <taxon>Notothenioidei</taxon>
        <taxon>Channichthyidae</taxon>
        <taxon>Champsocephalus</taxon>
    </lineage>
</organism>
<evidence type="ECO:0000313" key="2">
    <source>
        <dbReference type="Proteomes" id="UP001335648"/>
    </source>
</evidence>
<comment type="caution">
    <text evidence="1">The sequence shown here is derived from an EMBL/GenBank/DDBJ whole genome shotgun (WGS) entry which is preliminary data.</text>
</comment>
<protein>
    <submittedName>
        <fullName evidence="1">Uncharacterized protein</fullName>
    </submittedName>
</protein>
<evidence type="ECO:0000313" key="1">
    <source>
        <dbReference type="EMBL" id="KAK5907122.1"/>
    </source>
</evidence>
<reference evidence="1 2" key="1">
    <citation type="journal article" date="2023" name="Mol. Biol. Evol.">
        <title>Genomics of Secondarily Temperate Adaptation in the Only Non-Antarctic Icefish.</title>
        <authorList>
            <person name="Rivera-Colon A.G."/>
            <person name="Rayamajhi N."/>
            <person name="Minhas B.F."/>
            <person name="Madrigal G."/>
            <person name="Bilyk K.T."/>
            <person name="Yoon V."/>
            <person name="Hune M."/>
            <person name="Gregory S."/>
            <person name="Cheng C.H.C."/>
            <person name="Catchen J.M."/>
        </authorList>
    </citation>
    <scope>NUCLEOTIDE SEQUENCE [LARGE SCALE GENOMIC DNA]</scope>
    <source>
        <strain evidence="1">JC2023a</strain>
    </source>
</reference>
<dbReference type="EMBL" id="JAULUE010002049">
    <property type="protein sequence ID" value="KAK5907122.1"/>
    <property type="molecule type" value="Genomic_DNA"/>
</dbReference>
<dbReference type="Proteomes" id="UP001335648">
    <property type="component" value="Unassembled WGS sequence"/>
</dbReference>
<keyword evidence="2" id="KW-1185">Reference proteome</keyword>
<accession>A0AAN8CNR3</accession>
<gene>
    <name evidence="1" type="ORF">CesoFtcFv8_005003</name>
</gene>
<dbReference type="AlphaFoldDB" id="A0AAN8CNR3"/>
<sequence>MMGMLKAKLRPPKKKMRVGIQVVTLKMKRQKASLWKASRLQTPVKACLTSQQMSSYTNPTRCLRKKPSLWLSQRRTNQKWK</sequence>
<proteinExistence type="predicted"/>
<name>A0AAN8CNR3_9TELE</name>